<feature type="domain" description="Surface lipoprotein assembly modifier N-terminal TPR repeats region" evidence="10">
    <location>
        <begin position="61"/>
        <end position="160"/>
    </location>
</feature>
<keyword evidence="6" id="KW-0998">Cell outer membrane</keyword>
<reference evidence="12" key="1">
    <citation type="submission" date="2016-10" db="EMBL/GenBank/DDBJ databases">
        <authorList>
            <person name="Varghese N."/>
            <person name="Submissions S."/>
        </authorList>
    </citation>
    <scope>NUCLEOTIDE SEQUENCE [LARGE SCALE GENOMIC DNA]</scope>
    <source>
        <strain evidence="12">DSM 11526</strain>
    </source>
</reference>
<dbReference type="OrthoDB" id="7525402at2"/>
<dbReference type="Gene3D" id="1.25.40.10">
    <property type="entry name" value="Tetratricopeptide repeat domain"/>
    <property type="match status" value="1"/>
</dbReference>
<feature type="domain" description="Surface lipoprotein assembly modifier C-terminal" evidence="9">
    <location>
        <begin position="190"/>
        <end position="492"/>
    </location>
</feature>
<evidence type="ECO:0000313" key="11">
    <source>
        <dbReference type="EMBL" id="SEA04851.1"/>
    </source>
</evidence>
<dbReference type="Proteomes" id="UP000242469">
    <property type="component" value="Unassembled WGS sequence"/>
</dbReference>
<dbReference type="EMBL" id="FNRJ01000001">
    <property type="protein sequence ID" value="SEA04851.1"/>
    <property type="molecule type" value="Genomic_DNA"/>
</dbReference>
<dbReference type="InterPro" id="IPR011990">
    <property type="entry name" value="TPR-like_helical_dom_sf"/>
</dbReference>
<evidence type="ECO:0000256" key="6">
    <source>
        <dbReference type="ARBA" id="ARBA00023237"/>
    </source>
</evidence>
<evidence type="ECO:0000256" key="4">
    <source>
        <dbReference type="ARBA" id="ARBA00022729"/>
    </source>
</evidence>
<comment type="similarity">
    <text evidence="7">Belongs to the Slam family.</text>
</comment>
<dbReference type="GO" id="GO:0009279">
    <property type="term" value="C:cell outer membrane"/>
    <property type="evidence" value="ECO:0007669"/>
    <property type="project" value="UniProtKB-SubCell"/>
</dbReference>
<organism evidence="11 12">
    <name type="scientific">Marinobacterium iners DSM 11526</name>
    <dbReference type="NCBI Taxonomy" id="1122198"/>
    <lineage>
        <taxon>Bacteria</taxon>
        <taxon>Pseudomonadati</taxon>
        <taxon>Pseudomonadota</taxon>
        <taxon>Gammaproteobacteria</taxon>
        <taxon>Oceanospirillales</taxon>
        <taxon>Oceanospirillaceae</taxon>
        <taxon>Marinobacterium</taxon>
    </lineage>
</organism>
<evidence type="ECO:0000256" key="5">
    <source>
        <dbReference type="ARBA" id="ARBA00023136"/>
    </source>
</evidence>
<evidence type="ECO:0000256" key="8">
    <source>
        <dbReference type="SAM" id="SignalP"/>
    </source>
</evidence>
<evidence type="ECO:0000313" key="12">
    <source>
        <dbReference type="Proteomes" id="UP000242469"/>
    </source>
</evidence>
<keyword evidence="3" id="KW-0812">Transmembrane</keyword>
<evidence type="ECO:0000256" key="3">
    <source>
        <dbReference type="ARBA" id="ARBA00022692"/>
    </source>
</evidence>
<dbReference type="SUPFAM" id="SSF56935">
    <property type="entry name" value="Porins"/>
    <property type="match status" value="1"/>
</dbReference>
<gene>
    <name evidence="11" type="ORF">SAMN02745729_101327</name>
</gene>
<protein>
    <submittedName>
        <fullName evidence="11">Tetratricopeptide repeat-containing protein</fullName>
    </submittedName>
</protein>
<dbReference type="Pfam" id="PF04575">
    <property type="entry name" value="SlipAM"/>
    <property type="match status" value="1"/>
</dbReference>
<evidence type="ECO:0000256" key="7">
    <source>
        <dbReference type="ARBA" id="ARBA00023609"/>
    </source>
</evidence>
<proteinExistence type="inferred from homology"/>
<evidence type="ECO:0000256" key="1">
    <source>
        <dbReference type="ARBA" id="ARBA00004571"/>
    </source>
</evidence>
<evidence type="ECO:0000259" key="9">
    <source>
        <dbReference type="Pfam" id="PF04575"/>
    </source>
</evidence>
<dbReference type="RefSeq" id="WP_091822051.1">
    <property type="nucleotide sequence ID" value="NZ_FNRJ01000001.1"/>
</dbReference>
<accession>A0A1H3Y192</accession>
<dbReference type="AlphaFoldDB" id="A0A1H3Y192"/>
<feature type="signal peptide" evidence="8">
    <location>
        <begin position="1"/>
        <end position="20"/>
    </location>
</feature>
<dbReference type="STRING" id="1122198.SAMN02745729_101327"/>
<keyword evidence="2" id="KW-1134">Transmembrane beta strand</keyword>
<keyword evidence="12" id="KW-1185">Reference proteome</keyword>
<dbReference type="InterPro" id="IPR057556">
    <property type="entry name" value="TPR_Slam"/>
</dbReference>
<dbReference type="InterPro" id="IPR007655">
    <property type="entry name" value="Slam_C"/>
</dbReference>
<keyword evidence="4 8" id="KW-0732">Signal</keyword>
<comment type="subcellular location">
    <subcellularLocation>
        <location evidence="1">Cell outer membrane</location>
        <topology evidence="1">Multi-pass membrane protein</topology>
    </subcellularLocation>
</comment>
<feature type="chain" id="PRO_5017327756" evidence="8">
    <location>
        <begin position="21"/>
        <end position="492"/>
    </location>
</feature>
<sequence length="492" mass="56015">MHRLIPCALVLLLAPTAALADDDDTRFLLNQMDRQQQSEERAYPTPAVADNPDLFTVNGTTYQVEQTLEALGPALYVAINLKQWHKVRQFVQRYRQLPDHDANLALLAEGMLARVDGDYAGAIAALETALAGKPEFVRARLELARIYFEDHQLNAARDAFERAQGSAGLPPQVLGMIDQYLAALDRRASWQGSLSLGLGYDTNLNQGNGDMRVSQVCYLPNWCQTVTRRMPEPLESSEWVYDLTAERRFNLSGHHNLLLRGIVYGSYPDKALEGSDSTDYFDENTSVLYAGYSYKSARNELNLLPTFEHFYSDRHTRYEAGGLRLEWKHQWSPPLQLNTYLQTRRYRFQGEDAVYFENYDEHRLGLSASYLLNPVTALYGGLDYTRKDFPTDAASSDAWMLNLGVYRQLMPGVNLNATALYRETRNDEANTLLGGLREDKQQIYMLNVDLPRWAIKGFVPVLSLKHTMNESSIDWAYGYERTEAALKLKKTF</sequence>
<evidence type="ECO:0000256" key="2">
    <source>
        <dbReference type="ARBA" id="ARBA00022452"/>
    </source>
</evidence>
<evidence type="ECO:0000259" key="10">
    <source>
        <dbReference type="Pfam" id="PF24575"/>
    </source>
</evidence>
<dbReference type="Pfam" id="PF24575">
    <property type="entry name" value="TPR_Slam"/>
    <property type="match status" value="1"/>
</dbReference>
<name>A0A1H3Y192_9GAMM</name>
<keyword evidence="5" id="KW-0472">Membrane</keyword>
<dbReference type="SUPFAM" id="SSF48452">
    <property type="entry name" value="TPR-like"/>
    <property type="match status" value="1"/>
</dbReference>